<dbReference type="GeneTree" id="ENSGT00390000017224"/>
<feature type="compositionally biased region" description="Acidic residues" evidence="1">
    <location>
        <begin position="10"/>
        <end position="22"/>
    </location>
</feature>
<dbReference type="PANTHER" id="PTHR36869:SF1">
    <property type="entry name" value="CHROMOSOME 16 OPEN READING FRAME 46"/>
    <property type="match status" value="1"/>
</dbReference>
<dbReference type="Proteomes" id="UP000005447">
    <property type="component" value="Unassembled WGS sequence"/>
</dbReference>
<reference evidence="2" key="3">
    <citation type="submission" date="2025-09" db="UniProtKB">
        <authorList>
            <consortium name="Ensembl"/>
        </authorList>
    </citation>
    <scope>IDENTIFICATION</scope>
    <source>
        <strain evidence="2">2N</strain>
    </source>
</reference>
<dbReference type="AlphaFoldDB" id="A0A286XBB6"/>
<dbReference type="CTD" id="109310359"/>
<dbReference type="KEGG" id="cpoc:100724435"/>
<reference evidence="2" key="2">
    <citation type="submission" date="2025-08" db="UniProtKB">
        <authorList>
            <consortium name="Ensembl"/>
        </authorList>
    </citation>
    <scope>IDENTIFICATION</scope>
    <source>
        <strain evidence="2">2N</strain>
    </source>
</reference>
<reference evidence="3" key="1">
    <citation type="journal article" date="2011" name="Nature">
        <title>A high-resolution map of human evolutionary constraint using 29 mammals.</title>
        <authorList>
            <person name="Lindblad-Toh K."/>
            <person name="Garber M."/>
            <person name="Zuk O."/>
            <person name="Lin M.F."/>
            <person name="Parker B.J."/>
            <person name="Washietl S."/>
            <person name="Kheradpour P."/>
            <person name="Ernst J."/>
            <person name="Jordan G."/>
            <person name="Mauceli E."/>
            <person name="Ward L.D."/>
            <person name="Lowe C.B."/>
            <person name="Holloway A.K."/>
            <person name="Clamp M."/>
            <person name="Gnerre S."/>
            <person name="Alfoldi J."/>
            <person name="Beal K."/>
            <person name="Chang J."/>
            <person name="Clawson H."/>
            <person name="Cuff J."/>
            <person name="Di Palma F."/>
            <person name="Fitzgerald S."/>
            <person name="Flicek P."/>
            <person name="Guttman M."/>
            <person name="Hubisz M.J."/>
            <person name="Jaffe D.B."/>
            <person name="Jungreis I."/>
            <person name="Kent W.J."/>
            <person name="Kostka D."/>
            <person name="Lara M."/>
            <person name="Martins A.L."/>
            <person name="Massingham T."/>
            <person name="Moltke I."/>
            <person name="Raney B.J."/>
            <person name="Rasmussen M.D."/>
            <person name="Robinson J."/>
            <person name="Stark A."/>
            <person name="Vilella A.J."/>
            <person name="Wen J."/>
            <person name="Xie X."/>
            <person name="Zody M.C."/>
            <person name="Baldwin J."/>
            <person name="Bloom T."/>
            <person name="Chin C.W."/>
            <person name="Heiman D."/>
            <person name="Nicol R."/>
            <person name="Nusbaum C."/>
            <person name="Young S."/>
            <person name="Wilkinson J."/>
            <person name="Worley K.C."/>
            <person name="Kovar C.L."/>
            <person name="Muzny D.M."/>
            <person name="Gibbs R.A."/>
            <person name="Cree A."/>
            <person name="Dihn H.H."/>
            <person name="Fowler G."/>
            <person name="Jhangiani S."/>
            <person name="Joshi V."/>
            <person name="Lee S."/>
            <person name="Lewis L.R."/>
            <person name="Nazareth L.V."/>
            <person name="Okwuonu G."/>
            <person name="Santibanez J."/>
            <person name="Warren W.C."/>
            <person name="Mardis E.R."/>
            <person name="Weinstock G.M."/>
            <person name="Wilson R.K."/>
            <person name="Delehaunty K."/>
            <person name="Dooling D."/>
            <person name="Fronik C."/>
            <person name="Fulton L."/>
            <person name="Fulton B."/>
            <person name="Graves T."/>
            <person name="Minx P."/>
            <person name="Sodergren E."/>
            <person name="Birney E."/>
            <person name="Margulies E.H."/>
            <person name="Herrero J."/>
            <person name="Green E.D."/>
            <person name="Haussler D."/>
            <person name="Siepel A."/>
            <person name="Goldman N."/>
            <person name="Pollard K.S."/>
            <person name="Pedersen J.S."/>
            <person name="Lander E.S."/>
            <person name="Kellis M."/>
        </authorList>
    </citation>
    <scope>NUCLEOTIDE SEQUENCE [LARGE SCALE GENOMIC DNA]</scope>
    <source>
        <strain evidence="3">2N</strain>
    </source>
</reference>
<sequence length="399" mass="43492">MDLCQKSETDLENNENNEIQNPEETELSFTCVDERSEKNHVYCLLNISDLTLAEDTRADEFAIGTGWEEAVHGWGKTSPTACVWPRKKLKQVKGVNSTSSSCLLCASLSLGSEAARPPSEPRKAEAQAVSEVSLKKNQNTKTQGPFRGRGTTPREASRTCFPSYAPEGKKSLQIKEFIWCTEDWAIPGVRAAAAERASTVSDYLTSKAVLVLPPLTTSSQNRPTGPSSCSENFFWQSEEEAQSVNKEETEAGAQGLKTTDRKRDLRPSGLAGHRPLSGAWRIPIPLPAPGPGPGPGPVARSLLTDAEQCCLSWSLLPQRSSECPPYPSTLPYLATLQLLQKRGLQNYRDKLKARGLGAPRNPQKYAFPEARLEGGLPSSLLPALTVSRVVIPASVHRVL</sequence>
<dbReference type="RefSeq" id="XP_003462904.1">
    <property type="nucleotide sequence ID" value="XM_003462856.5"/>
</dbReference>
<dbReference type="VEuPathDB" id="HostDB:ENSCPOG00000040141"/>
<evidence type="ECO:0000313" key="3">
    <source>
        <dbReference type="Proteomes" id="UP000005447"/>
    </source>
</evidence>
<organism evidence="2 3">
    <name type="scientific">Cavia porcellus</name>
    <name type="common">Guinea pig</name>
    <dbReference type="NCBI Taxonomy" id="10141"/>
    <lineage>
        <taxon>Eukaryota</taxon>
        <taxon>Metazoa</taxon>
        <taxon>Chordata</taxon>
        <taxon>Craniata</taxon>
        <taxon>Vertebrata</taxon>
        <taxon>Euteleostomi</taxon>
        <taxon>Mammalia</taxon>
        <taxon>Eutheria</taxon>
        <taxon>Euarchontoglires</taxon>
        <taxon>Glires</taxon>
        <taxon>Rodentia</taxon>
        <taxon>Hystricomorpha</taxon>
        <taxon>Caviidae</taxon>
        <taxon>Cavia</taxon>
    </lineage>
</organism>
<protein>
    <submittedName>
        <fullName evidence="2">Uncharacterized protein</fullName>
    </submittedName>
</protein>
<dbReference type="RefSeq" id="XP_063103772.1">
    <property type="nucleotide sequence ID" value="XM_063247702.1"/>
</dbReference>
<dbReference type="STRING" id="10141.ENSCPOP00000022735"/>
<dbReference type="Ensembl" id="ENSCPOT00000047916.1">
    <property type="protein sequence ID" value="ENSCPOP00000022735.1"/>
    <property type="gene ID" value="ENSCPOG00000040141.1"/>
</dbReference>
<feature type="region of interest" description="Disordered" evidence="1">
    <location>
        <begin position="1"/>
        <end position="22"/>
    </location>
</feature>
<feature type="region of interest" description="Disordered" evidence="1">
    <location>
        <begin position="239"/>
        <end position="276"/>
    </location>
</feature>
<dbReference type="InterPro" id="IPR027836">
    <property type="entry name" value="DUF4529"/>
</dbReference>
<dbReference type="Pfam" id="PF15032">
    <property type="entry name" value="DUF4529"/>
    <property type="match status" value="1"/>
</dbReference>
<dbReference type="PANTHER" id="PTHR36869">
    <property type="entry name" value="CHROMOSOME 16 OPEN READING FRAME 46"/>
    <property type="match status" value="1"/>
</dbReference>
<dbReference type="Bgee" id="ENSCPOG00000040141">
    <property type="expression patterns" value="Expressed in testis and 6 other cell types or tissues"/>
</dbReference>
<feature type="region of interest" description="Disordered" evidence="1">
    <location>
        <begin position="114"/>
        <end position="162"/>
    </location>
</feature>
<proteinExistence type="predicted"/>
<dbReference type="FunCoup" id="A0A286XBB6">
    <property type="interactions" value="1181"/>
</dbReference>
<dbReference type="OrthoDB" id="9943020at2759"/>
<dbReference type="GeneID" id="100724435"/>
<evidence type="ECO:0000256" key="1">
    <source>
        <dbReference type="SAM" id="MobiDB-lite"/>
    </source>
</evidence>
<keyword evidence="3" id="KW-1185">Reference proteome</keyword>
<dbReference type="InParanoid" id="A0A286XBB6"/>
<accession>A0A286XBB6</accession>
<gene>
    <name evidence="2" type="primary">CUNH16orf46</name>
</gene>
<dbReference type="eggNOG" id="ENOG502SE77">
    <property type="taxonomic scope" value="Eukaryota"/>
</dbReference>
<dbReference type="EMBL" id="AAKN02052508">
    <property type="status" value="NOT_ANNOTATED_CDS"/>
    <property type="molecule type" value="Genomic_DNA"/>
</dbReference>
<name>A0A286XBB6_CAVPO</name>
<evidence type="ECO:0000313" key="2">
    <source>
        <dbReference type="Ensembl" id="ENSCPOP00000022735.1"/>
    </source>
</evidence>
<dbReference type="OMA" id="CKEDWAT"/>